<dbReference type="STRING" id="387631.Asulf_01398"/>
<evidence type="ECO:0000313" key="1">
    <source>
        <dbReference type="EMBL" id="AGK61387.1"/>
    </source>
</evidence>
<dbReference type="eggNOG" id="arCOG07763">
    <property type="taxonomic scope" value="Archaea"/>
</dbReference>
<sequence>MDIVESGFNVLISPAAIAVDEAIKIAYTSISCLFIAGNRISILTRIKSGYYVARAFTSHQLLNLLEDSYHQAVFVEHDPSLFETERDAENAGLALRDTAGRCDILVYYSSNTDSYLRTISRYADRVIVVSKHRPGYVADVVQLNPKREVRSFLISDTQLTLEV</sequence>
<dbReference type="AlphaFoldDB" id="N0BGG5"/>
<dbReference type="EMBL" id="CP005290">
    <property type="protein sequence ID" value="AGK61387.1"/>
    <property type="molecule type" value="Genomic_DNA"/>
</dbReference>
<gene>
    <name evidence="1" type="ORF">Asulf_01398</name>
</gene>
<dbReference type="HOGENOM" id="CLU_1623384_0_0_2"/>
<keyword evidence="2" id="KW-1185">Reference proteome</keyword>
<dbReference type="KEGG" id="ast:Asulf_01398"/>
<reference evidence="1 2" key="1">
    <citation type="journal article" date="2013" name="Genome Announc.">
        <title>Complete Genome Sequence of the Thermophilic and Facultatively Chemolithoautotrophic Sulfate Reducer Archaeoglobus sulfaticallidus Strain PM70-1T.</title>
        <authorList>
            <person name="Stokke R."/>
            <person name="Hocking W.P."/>
            <person name="Steinsbu B.O."/>
            <person name="Steen I.H."/>
        </authorList>
    </citation>
    <scope>NUCLEOTIDE SEQUENCE [LARGE SCALE GENOMIC DNA]</scope>
    <source>
        <strain evidence="1">PM70-1</strain>
    </source>
</reference>
<dbReference type="Proteomes" id="UP000013307">
    <property type="component" value="Chromosome"/>
</dbReference>
<dbReference type="GeneID" id="15393036"/>
<dbReference type="RefSeq" id="WP_015590985.1">
    <property type="nucleotide sequence ID" value="NC_021169.1"/>
</dbReference>
<organism evidence="1 2">
    <name type="scientific">Archaeoglobus sulfaticallidus PM70-1</name>
    <dbReference type="NCBI Taxonomy" id="387631"/>
    <lineage>
        <taxon>Archaea</taxon>
        <taxon>Methanobacteriati</taxon>
        <taxon>Methanobacteriota</taxon>
        <taxon>Archaeoglobi</taxon>
        <taxon>Archaeoglobales</taxon>
        <taxon>Archaeoglobaceae</taxon>
        <taxon>Archaeoglobus</taxon>
    </lineage>
</organism>
<protein>
    <submittedName>
        <fullName evidence="1">Uncharacterized protein</fullName>
    </submittedName>
</protein>
<evidence type="ECO:0000313" key="2">
    <source>
        <dbReference type="Proteomes" id="UP000013307"/>
    </source>
</evidence>
<dbReference type="OrthoDB" id="116606at2157"/>
<accession>N0BGG5</accession>
<proteinExistence type="predicted"/>
<name>N0BGG5_9EURY</name>